<evidence type="ECO:0000256" key="3">
    <source>
        <dbReference type="ARBA" id="ARBA00022553"/>
    </source>
</evidence>
<sequence>MRILLIDDDRLIGDGLKAGLIKLGFSVDWFMQGKEGLAAIDAAPYDAVVLDLSLPEMDGLDILRRWRQAGHDEPILILTARDALEQRVEGLQLGADDYLCKPFALKEVAARLQALIRRRHGQIQPTLTHGAVSLEPASRTVTLNNQPLMLKSRELALLELFLLHPNRVLTRAQLEEKLYGWDDDVSSNAVEVHIHHLRKKLGSDFIRTVHGVGYILGEAT</sequence>
<evidence type="ECO:0000259" key="11">
    <source>
        <dbReference type="PROSITE" id="PS51755"/>
    </source>
</evidence>
<dbReference type="AlphaFoldDB" id="A0A366I4G1"/>
<dbReference type="RefSeq" id="WP_113867088.1">
    <property type="nucleotide sequence ID" value="NZ_AGJP01000001.1"/>
</dbReference>
<dbReference type="InterPro" id="IPR011006">
    <property type="entry name" value="CheY-like_superfamily"/>
</dbReference>
<evidence type="ECO:0000256" key="9">
    <source>
        <dbReference type="PROSITE-ProRule" id="PRU01091"/>
    </source>
</evidence>
<dbReference type="Gene3D" id="1.10.10.10">
    <property type="entry name" value="Winged helix-like DNA-binding domain superfamily/Winged helix DNA-binding domain"/>
    <property type="match status" value="1"/>
</dbReference>
<evidence type="ECO:0000256" key="8">
    <source>
        <dbReference type="PROSITE-ProRule" id="PRU00169"/>
    </source>
</evidence>
<keyword evidence="5" id="KW-0805">Transcription regulation</keyword>
<keyword evidence="7" id="KW-0804">Transcription</keyword>
<keyword evidence="13" id="KW-1185">Reference proteome</keyword>
<dbReference type="SMART" id="SM00448">
    <property type="entry name" value="REC"/>
    <property type="match status" value="1"/>
</dbReference>
<evidence type="ECO:0000256" key="4">
    <source>
        <dbReference type="ARBA" id="ARBA00023012"/>
    </source>
</evidence>
<dbReference type="FunFam" id="3.40.50.2300:FF:000002">
    <property type="entry name" value="DNA-binding response regulator PhoP"/>
    <property type="match status" value="1"/>
</dbReference>
<evidence type="ECO:0000256" key="1">
    <source>
        <dbReference type="ARBA" id="ARBA00004496"/>
    </source>
</evidence>
<feature type="DNA-binding region" description="OmpR/PhoB-type" evidence="9">
    <location>
        <begin position="124"/>
        <end position="218"/>
    </location>
</feature>
<dbReference type="GO" id="GO:0005829">
    <property type="term" value="C:cytosol"/>
    <property type="evidence" value="ECO:0007669"/>
    <property type="project" value="TreeGrafter"/>
</dbReference>
<dbReference type="PANTHER" id="PTHR48111">
    <property type="entry name" value="REGULATOR OF RPOS"/>
    <property type="match status" value="1"/>
</dbReference>
<evidence type="ECO:0000256" key="7">
    <source>
        <dbReference type="ARBA" id="ARBA00023163"/>
    </source>
</evidence>
<dbReference type="InterPro" id="IPR039420">
    <property type="entry name" value="WalR-like"/>
</dbReference>
<dbReference type="PROSITE" id="PS51755">
    <property type="entry name" value="OMPR_PHOB"/>
    <property type="match status" value="1"/>
</dbReference>
<feature type="modified residue" description="4-aspartylphosphate" evidence="8">
    <location>
        <position position="51"/>
    </location>
</feature>
<dbReference type="Pfam" id="PF00072">
    <property type="entry name" value="Response_reg"/>
    <property type="match status" value="1"/>
</dbReference>
<evidence type="ECO:0000256" key="5">
    <source>
        <dbReference type="ARBA" id="ARBA00023015"/>
    </source>
</evidence>
<dbReference type="Pfam" id="PF00486">
    <property type="entry name" value="Trans_reg_C"/>
    <property type="match status" value="1"/>
</dbReference>
<reference evidence="12 13" key="1">
    <citation type="submission" date="2018-06" db="EMBL/GenBank/DDBJ databases">
        <title>Genomic Encyclopedia of Type Strains, Phase IV (KMG-IV): sequencing the most valuable type-strain genomes for metagenomic binning, comparative biology and taxonomic classification.</title>
        <authorList>
            <person name="Goeker M."/>
        </authorList>
    </citation>
    <scope>NUCLEOTIDE SEQUENCE [LARGE SCALE GENOMIC DNA]</scope>
    <source>
        <strain evidence="12 13">DSM 30166</strain>
    </source>
</reference>
<dbReference type="GO" id="GO:0032993">
    <property type="term" value="C:protein-DNA complex"/>
    <property type="evidence" value="ECO:0007669"/>
    <property type="project" value="TreeGrafter"/>
</dbReference>
<keyword evidence="4" id="KW-0902">Two-component regulatory system</keyword>
<dbReference type="NCBIfam" id="NF007663">
    <property type="entry name" value="PRK10336.1"/>
    <property type="match status" value="1"/>
</dbReference>
<dbReference type="GO" id="GO:0006355">
    <property type="term" value="P:regulation of DNA-templated transcription"/>
    <property type="evidence" value="ECO:0007669"/>
    <property type="project" value="InterPro"/>
</dbReference>
<dbReference type="SUPFAM" id="SSF52172">
    <property type="entry name" value="CheY-like"/>
    <property type="match status" value="1"/>
</dbReference>
<name>A0A366I4G1_9GAMM</name>
<evidence type="ECO:0000313" key="12">
    <source>
        <dbReference type="EMBL" id="RBP61627.1"/>
    </source>
</evidence>
<dbReference type="InterPro" id="IPR036388">
    <property type="entry name" value="WH-like_DNA-bd_sf"/>
</dbReference>
<dbReference type="CDD" id="cd17624">
    <property type="entry name" value="REC_OmpR_PmrA-like"/>
    <property type="match status" value="1"/>
</dbReference>
<evidence type="ECO:0000313" key="13">
    <source>
        <dbReference type="Proteomes" id="UP000253046"/>
    </source>
</evidence>
<gene>
    <name evidence="12" type="ORF">DES54_1218</name>
</gene>
<organism evidence="12 13">
    <name type="scientific">Brenneria salicis ATCC 15712 = DSM 30166</name>
    <dbReference type="NCBI Taxonomy" id="714314"/>
    <lineage>
        <taxon>Bacteria</taxon>
        <taxon>Pseudomonadati</taxon>
        <taxon>Pseudomonadota</taxon>
        <taxon>Gammaproteobacteria</taxon>
        <taxon>Enterobacterales</taxon>
        <taxon>Pectobacteriaceae</taxon>
        <taxon>Brenneria</taxon>
    </lineage>
</organism>
<dbReference type="InterPro" id="IPR001789">
    <property type="entry name" value="Sig_transdc_resp-reg_receiver"/>
</dbReference>
<protein>
    <submittedName>
        <fullName evidence="12">Two-component system response regulator QseB</fullName>
    </submittedName>
</protein>
<dbReference type="PROSITE" id="PS50110">
    <property type="entry name" value="RESPONSE_REGULATORY"/>
    <property type="match status" value="1"/>
</dbReference>
<dbReference type="Gene3D" id="6.10.250.690">
    <property type="match status" value="1"/>
</dbReference>
<feature type="domain" description="OmpR/PhoB-type" evidence="11">
    <location>
        <begin position="124"/>
        <end position="218"/>
    </location>
</feature>
<dbReference type="PANTHER" id="PTHR48111:SF35">
    <property type="entry name" value="TRANSCRIPTIONAL REGULATORY PROTEIN QSEB"/>
    <property type="match status" value="1"/>
</dbReference>
<keyword evidence="2" id="KW-0963">Cytoplasm</keyword>
<feature type="domain" description="Response regulatory" evidence="10">
    <location>
        <begin position="2"/>
        <end position="116"/>
    </location>
</feature>
<dbReference type="CDD" id="cd00383">
    <property type="entry name" value="trans_reg_C"/>
    <property type="match status" value="1"/>
</dbReference>
<comment type="subcellular location">
    <subcellularLocation>
        <location evidence="1">Cytoplasm</location>
    </subcellularLocation>
</comment>
<keyword evidence="3 8" id="KW-0597">Phosphoprotein</keyword>
<dbReference type="GO" id="GO:0000976">
    <property type="term" value="F:transcription cis-regulatory region binding"/>
    <property type="evidence" value="ECO:0007669"/>
    <property type="project" value="TreeGrafter"/>
</dbReference>
<dbReference type="InterPro" id="IPR001867">
    <property type="entry name" value="OmpR/PhoB-type_DNA-bd"/>
</dbReference>
<evidence type="ECO:0000259" key="10">
    <source>
        <dbReference type="PROSITE" id="PS50110"/>
    </source>
</evidence>
<dbReference type="Gene3D" id="3.40.50.2300">
    <property type="match status" value="1"/>
</dbReference>
<dbReference type="Proteomes" id="UP000253046">
    <property type="component" value="Unassembled WGS sequence"/>
</dbReference>
<dbReference type="OrthoDB" id="9802426at2"/>
<keyword evidence="6 9" id="KW-0238">DNA-binding</keyword>
<evidence type="ECO:0000256" key="6">
    <source>
        <dbReference type="ARBA" id="ARBA00023125"/>
    </source>
</evidence>
<proteinExistence type="predicted"/>
<comment type="caution">
    <text evidence="12">The sequence shown here is derived from an EMBL/GenBank/DDBJ whole genome shotgun (WGS) entry which is preliminary data.</text>
</comment>
<dbReference type="EMBL" id="QNRY01000021">
    <property type="protein sequence ID" value="RBP61627.1"/>
    <property type="molecule type" value="Genomic_DNA"/>
</dbReference>
<evidence type="ECO:0000256" key="2">
    <source>
        <dbReference type="ARBA" id="ARBA00022490"/>
    </source>
</evidence>
<accession>A0A366I4G1</accession>
<dbReference type="GO" id="GO:0000156">
    <property type="term" value="F:phosphorelay response regulator activity"/>
    <property type="evidence" value="ECO:0007669"/>
    <property type="project" value="TreeGrafter"/>
</dbReference>
<dbReference type="SMART" id="SM00862">
    <property type="entry name" value="Trans_reg_C"/>
    <property type="match status" value="1"/>
</dbReference>